<keyword evidence="7" id="KW-0443">Lipid metabolism</keyword>
<evidence type="ECO:0000256" key="8">
    <source>
        <dbReference type="SAM" id="SignalP"/>
    </source>
</evidence>
<accession>A0AAN9HQP3</accession>
<evidence type="ECO:0000256" key="7">
    <source>
        <dbReference type="ARBA" id="ARBA00023098"/>
    </source>
</evidence>
<dbReference type="Pfam" id="PF00657">
    <property type="entry name" value="Lipase_GDSL"/>
    <property type="match status" value="1"/>
</dbReference>
<feature type="signal peptide" evidence="8">
    <location>
        <begin position="1"/>
        <end position="26"/>
    </location>
</feature>
<dbReference type="Gene3D" id="3.40.50.1110">
    <property type="entry name" value="SGNH hydrolase"/>
    <property type="match status" value="1"/>
</dbReference>
<dbReference type="InterPro" id="IPR035669">
    <property type="entry name" value="SGNH_plant_lipase-like"/>
</dbReference>
<dbReference type="GO" id="GO:0016042">
    <property type="term" value="P:lipid catabolic process"/>
    <property type="evidence" value="ECO:0007669"/>
    <property type="project" value="UniProtKB-KW"/>
</dbReference>
<dbReference type="GO" id="GO:0016788">
    <property type="term" value="F:hydrolase activity, acting on ester bonds"/>
    <property type="evidence" value="ECO:0007669"/>
    <property type="project" value="InterPro"/>
</dbReference>
<proteinExistence type="inferred from homology"/>
<keyword evidence="4 8" id="KW-0732">Signal</keyword>
<feature type="chain" id="PRO_5042892401" evidence="8">
    <location>
        <begin position="27"/>
        <end position="378"/>
    </location>
</feature>
<dbReference type="AlphaFoldDB" id="A0AAN9HQP3"/>
<comment type="caution">
    <text evidence="9">The sequence shown here is derived from an EMBL/GenBank/DDBJ whole genome shotgun (WGS) entry which is preliminary data.</text>
</comment>
<dbReference type="GO" id="GO:0005576">
    <property type="term" value="C:extracellular region"/>
    <property type="evidence" value="ECO:0007669"/>
    <property type="project" value="UniProtKB-SubCell"/>
</dbReference>
<evidence type="ECO:0000256" key="5">
    <source>
        <dbReference type="ARBA" id="ARBA00022801"/>
    </source>
</evidence>
<evidence type="ECO:0000256" key="2">
    <source>
        <dbReference type="ARBA" id="ARBA00008668"/>
    </source>
</evidence>
<dbReference type="InterPro" id="IPR001087">
    <property type="entry name" value="GDSL"/>
</dbReference>
<protein>
    <submittedName>
        <fullName evidence="9">Uncharacterized protein</fullName>
    </submittedName>
</protein>
<evidence type="ECO:0000256" key="6">
    <source>
        <dbReference type="ARBA" id="ARBA00022963"/>
    </source>
</evidence>
<dbReference type="PANTHER" id="PTHR45650:SF75">
    <property type="entry name" value="GDSL-LIKE LIPASE_ACYLHYDROLASE"/>
    <property type="match status" value="1"/>
</dbReference>
<dbReference type="CDD" id="cd01837">
    <property type="entry name" value="SGNH_plant_lipase_like"/>
    <property type="match status" value="1"/>
</dbReference>
<reference evidence="9 10" key="1">
    <citation type="submission" date="2024-01" db="EMBL/GenBank/DDBJ databases">
        <title>The genomes of 5 underutilized Papilionoideae crops provide insights into root nodulation and disease resistanc.</title>
        <authorList>
            <person name="Yuan L."/>
        </authorList>
    </citation>
    <scope>NUCLEOTIDE SEQUENCE [LARGE SCALE GENOMIC DNA]</scope>
    <source>
        <strain evidence="9">ZHUSHIDOU_FW_LH</strain>
        <tissue evidence="9">Leaf</tissue>
    </source>
</reference>
<dbReference type="InterPro" id="IPR036514">
    <property type="entry name" value="SGNH_hydro_sf"/>
</dbReference>
<keyword evidence="6" id="KW-0442">Lipid degradation</keyword>
<name>A0AAN9HQP3_CROPI</name>
<evidence type="ECO:0000256" key="3">
    <source>
        <dbReference type="ARBA" id="ARBA00022525"/>
    </source>
</evidence>
<comment type="similarity">
    <text evidence="2">Belongs to the 'GDSL' lipolytic enzyme family.</text>
</comment>
<organism evidence="9 10">
    <name type="scientific">Crotalaria pallida</name>
    <name type="common">Smooth rattlebox</name>
    <name type="synonym">Crotalaria striata</name>
    <dbReference type="NCBI Taxonomy" id="3830"/>
    <lineage>
        <taxon>Eukaryota</taxon>
        <taxon>Viridiplantae</taxon>
        <taxon>Streptophyta</taxon>
        <taxon>Embryophyta</taxon>
        <taxon>Tracheophyta</taxon>
        <taxon>Spermatophyta</taxon>
        <taxon>Magnoliopsida</taxon>
        <taxon>eudicotyledons</taxon>
        <taxon>Gunneridae</taxon>
        <taxon>Pentapetalae</taxon>
        <taxon>rosids</taxon>
        <taxon>fabids</taxon>
        <taxon>Fabales</taxon>
        <taxon>Fabaceae</taxon>
        <taxon>Papilionoideae</taxon>
        <taxon>50 kb inversion clade</taxon>
        <taxon>genistoids sensu lato</taxon>
        <taxon>core genistoids</taxon>
        <taxon>Crotalarieae</taxon>
        <taxon>Crotalaria</taxon>
    </lineage>
</organism>
<keyword evidence="5" id="KW-0378">Hydrolase</keyword>
<keyword evidence="3" id="KW-0964">Secreted</keyword>
<evidence type="ECO:0000256" key="4">
    <source>
        <dbReference type="ARBA" id="ARBA00022729"/>
    </source>
</evidence>
<comment type="subcellular location">
    <subcellularLocation>
        <location evidence="1">Secreted</location>
    </subcellularLocation>
</comment>
<sequence length="378" mass="41829">MSSCETKTWLVLSLVLLVANQNIVLGEPQVPGLFIFGDSLSDNGNNNNLATNAKSNFQPYGIDFPGGPTGRFTNGRTIIDIISQFLGFKDFIPPFANTRGSDILKGVNYASGAGGIRTETGGHRGEHVSLGLQLLNHRAIVSQIAFKLGGLEKAMQYLSNCLYYVQIGNNDYLNNYFIPEYYPTSTIYSPEQYAEALIDELAMNLMALQGLGARKFVLVGLGRIGCIPILFSKNYGSCFEAANDAALMFSEKLKSLVDQFNNKSSTDSKFIFLNSTSSALRNTVGFKDSTTACCASGPYGECIPDQTPCSNRRDYLFYDQSHTSEDYNILTALVFYNSSYPDSTYPMNIKNFVEQEIKMEPEFMKEFTSQPSRLYGDE</sequence>
<evidence type="ECO:0000313" key="9">
    <source>
        <dbReference type="EMBL" id="KAK7245596.1"/>
    </source>
</evidence>
<evidence type="ECO:0000313" key="10">
    <source>
        <dbReference type="Proteomes" id="UP001372338"/>
    </source>
</evidence>
<dbReference type="InterPro" id="IPR051238">
    <property type="entry name" value="GDSL_esterase/lipase"/>
</dbReference>
<gene>
    <name evidence="9" type="ORF">RIF29_40443</name>
</gene>
<keyword evidence="10" id="KW-1185">Reference proteome</keyword>
<dbReference type="Proteomes" id="UP001372338">
    <property type="component" value="Unassembled WGS sequence"/>
</dbReference>
<dbReference type="EMBL" id="JAYWIO010000008">
    <property type="protein sequence ID" value="KAK7245596.1"/>
    <property type="molecule type" value="Genomic_DNA"/>
</dbReference>
<evidence type="ECO:0000256" key="1">
    <source>
        <dbReference type="ARBA" id="ARBA00004613"/>
    </source>
</evidence>
<dbReference type="PANTHER" id="PTHR45650">
    <property type="entry name" value="GDSL-LIKE LIPASE/ACYLHYDROLASE-RELATED"/>
    <property type="match status" value="1"/>
</dbReference>